<keyword evidence="2" id="KW-0540">Nuclease</keyword>
<dbReference type="GO" id="GO:0003677">
    <property type="term" value="F:DNA binding"/>
    <property type="evidence" value="ECO:0007669"/>
    <property type="project" value="InterPro"/>
</dbReference>
<name>A0A842HFW2_9BACT</name>
<reference evidence="2 3" key="1">
    <citation type="submission" date="2020-07" db="EMBL/GenBank/DDBJ databases">
        <authorList>
            <person name="Feng X."/>
        </authorList>
    </citation>
    <scope>NUCLEOTIDE SEQUENCE [LARGE SCALE GENOMIC DNA]</scope>
    <source>
        <strain evidence="2 3">JCM31066</strain>
    </source>
</reference>
<evidence type="ECO:0000259" key="1">
    <source>
        <dbReference type="Pfam" id="PF04471"/>
    </source>
</evidence>
<dbReference type="Pfam" id="PF04471">
    <property type="entry name" value="Mrr_cat"/>
    <property type="match status" value="1"/>
</dbReference>
<dbReference type="Proteomes" id="UP000546464">
    <property type="component" value="Unassembled WGS sequence"/>
</dbReference>
<keyword evidence="3" id="KW-1185">Reference proteome</keyword>
<comment type="caution">
    <text evidence="2">The sequence shown here is derived from an EMBL/GenBank/DDBJ whole genome shotgun (WGS) entry which is preliminary data.</text>
</comment>
<protein>
    <submittedName>
        <fullName evidence="2">Restriction endonuclease</fullName>
    </submittedName>
</protein>
<dbReference type="GO" id="GO:0004519">
    <property type="term" value="F:endonuclease activity"/>
    <property type="evidence" value="ECO:0007669"/>
    <property type="project" value="UniProtKB-KW"/>
</dbReference>
<dbReference type="GO" id="GO:0009307">
    <property type="term" value="P:DNA restriction-modification system"/>
    <property type="evidence" value="ECO:0007669"/>
    <property type="project" value="InterPro"/>
</dbReference>
<feature type="domain" description="Restriction endonuclease type IV Mrr" evidence="1">
    <location>
        <begin position="135"/>
        <end position="241"/>
    </location>
</feature>
<proteinExistence type="predicted"/>
<evidence type="ECO:0000313" key="3">
    <source>
        <dbReference type="Proteomes" id="UP000546464"/>
    </source>
</evidence>
<accession>A0A842HFW2</accession>
<gene>
    <name evidence="2" type="ORF">H5P28_14190</name>
</gene>
<dbReference type="InterPro" id="IPR007560">
    <property type="entry name" value="Restrct_endonuc_IV_Mrr"/>
</dbReference>
<keyword evidence="2" id="KW-0378">Hydrolase</keyword>
<dbReference type="InterPro" id="IPR011335">
    <property type="entry name" value="Restrct_endonuc-II-like"/>
</dbReference>
<dbReference type="EMBL" id="JACHVB010000035">
    <property type="protein sequence ID" value="MBC2595413.1"/>
    <property type="molecule type" value="Genomic_DNA"/>
</dbReference>
<sequence>MESGYVLDFSNQTFHELFSQEVGADIYSPSYEADGTSKAKRLRFFLRHAPPPQILKSLLALWQYRENMLSIDDKEDPFPKLRPQFAKLIERLGGRLPIGQDSQTTEEIQTIDNSVADKLITNLISLTSLEPRKRGYAFESFLRSMFDLNGLSARASFRLVGEQIDGSFTMDGETYLLEAKWENKPIGVADLHNFEGKIGEKAAWSRGLFVSNSGFSKDGLTAFGKGKRIVCMDGFDISEMLRLRLPFTQIMQRKVRYAAETGIYYAPVRDLF</sequence>
<evidence type="ECO:0000313" key="2">
    <source>
        <dbReference type="EMBL" id="MBC2595413.1"/>
    </source>
</evidence>
<dbReference type="InterPro" id="IPR011856">
    <property type="entry name" value="tRNA_endonuc-like_dom_sf"/>
</dbReference>
<dbReference type="SUPFAM" id="SSF52980">
    <property type="entry name" value="Restriction endonuclease-like"/>
    <property type="match status" value="1"/>
</dbReference>
<organism evidence="2 3">
    <name type="scientific">Ruficoccus amylovorans</name>
    <dbReference type="NCBI Taxonomy" id="1804625"/>
    <lineage>
        <taxon>Bacteria</taxon>
        <taxon>Pseudomonadati</taxon>
        <taxon>Verrucomicrobiota</taxon>
        <taxon>Opitutia</taxon>
        <taxon>Puniceicoccales</taxon>
        <taxon>Cerasicoccaceae</taxon>
        <taxon>Ruficoccus</taxon>
    </lineage>
</organism>
<dbReference type="AlphaFoldDB" id="A0A842HFW2"/>
<dbReference type="Gene3D" id="3.40.1350.10">
    <property type="match status" value="1"/>
</dbReference>
<keyword evidence="2" id="KW-0255">Endonuclease</keyword>